<dbReference type="PROSITE" id="PS50853">
    <property type="entry name" value="FN3"/>
    <property type="match status" value="1"/>
</dbReference>
<dbReference type="Proteomes" id="UP000663848">
    <property type="component" value="Unassembled WGS sequence"/>
</dbReference>
<accession>A0A822F3W2</accession>
<name>A0A822F3W2_9BILA</name>
<evidence type="ECO:0000313" key="2">
    <source>
        <dbReference type="EMBL" id="CAF5113997.1"/>
    </source>
</evidence>
<protein>
    <recommendedName>
        <fullName evidence="1">Fibronectin type-III domain-containing protein</fullName>
    </recommendedName>
</protein>
<feature type="non-terminal residue" evidence="2">
    <location>
        <position position="1"/>
    </location>
</feature>
<dbReference type="EMBL" id="CAJOBR010076901">
    <property type="protein sequence ID" value="CAF5113997.1"/>
    <property type="molecule type" value="Genomic_DNA"/>
</dbReference>
<comment type="caution">
    <text evidence="2">The sequence shown here is derived from an EMBL/GenBank/DDBJ whole genome shotgun (WGS) entry which is preliminary data.</text>
</comment>
<evidence type="ECO:0000259" key="1">
    <source>
        <dbReference type="PROSITE" id="PS50853"/>
    </source>
</evidence>
<evidence type="ECO:0000313" key="3">
    <source>
        <dbReference type="EMBL" id="CAF5118180.1"/>
    </source>
</evidence>
<gene>
    <name evidence="2" type="ORF">QYT958_LOCUS45641</name>
    <name evidence="3" type="ORF">QYT958_LOCUS45884</name>
</gene>
<feature type="non-terminal residue" evidence="2">
    <location>
        <position position="80"/>
    </location>
</feature>
<dbReference type="SUPFAM" id="SSF49265">
    <property type="entry name" value="Fibronectin type III"/>
    <property type="match status" value="1"/>
</dbReference>
<evidence type="ECO:0000313" key="4">
    <source>
        <dbReference type="Proteomes" id="UP000663848"/>
    </source>
</evidence>
<reference evidence="2" key="1">
    <citation type="submission" date="2021-02" db="EMBL/GenBank/DDBJ databases">
        <authorList>
            <person name="Nowell W R."/>
        </authorList>
    </citation>
    <scope>NUCLEOTIDE SEQUENCE</scope>
</reference>
<sequence length="80" mass="8855">TLEWRPAPSYGELAIVGYKVYINSRLVAILSHDQLTYTLTNGSACEEYIVYVQALSNDKNISSSMSRGVKFSWPGIKPGV</sequence>
<proteinExistence type="predicted"/>
<dbReference type="InterPro" id="IPR003961">
    <property type="entry name" value="FN3_dom"/>
</dbReference>
<dbReference type="EMBL" id="CAJOBR010078791">
    <property type="protein sequence ID" value="CAF5118180.1"/>
    <property type="molecule type" value="Genomic_DNA"/>
</dbReference>
<dbReference type="InterPro" id="IPR036116">
    <property type="entry name" value="FN3_sf"/>
</dbReference>
<organism evidence="2 4">
    <name type="scientific">Rotaria socialis</name>
    <dbReference type="NCBI Taxonomy" id="392032"/>
    <lineage>
        <taxon>Eukaryota</taxon>
        <taxon>Metazoa</taxon>
        <taxon>Spiralia</taxon>
        <taxon>Gnathifera</taxon>
        <taxon>Rotifera</taxon>
        <taxon>Eurotatoria</taxon>
        <taxon>Bdelloidea</taxon>
        <taxon>Philodinida</taxon>
        <taxon>Philodinidae</taxon>
        <taxon>Rotaria</taxon>
    </lineage>
</organism>
<dbReference type="Gene3D" id="2.60.40.10">
    <property type="entry name" value="Immunoglobulins"/>
    <property type="match status" value="1"/>
</dbReference>
<feature type="domain" description="Fibronectin type-III" evidence="1">
    <location>
        <begin position="1"/>
        <end position="79"/>
    </location>
</feature>
<dbReference type="InterPro" id="IPR013783">
    <property type="entry name" value="Ig-like_fold"/>
</dbReference>
<dbReference type="AlphaFoldDB" id="A0A822F3W2"/>